<keyword evidence="3" id="KW-0346">Stress response</keyword>
<reference evidence="8 9" key="1">
    <citation type="journal article" date="2018" name="Science">
        <title>The opium poppy genome and morphinan production.</title>
        <authorList>
            <person name="Guo L."/>
            <person name="Winzer T."/>
            <person name="Yang X."/>
            <person name="Li Y."/>
            <person name="Ning Z."/>
            <person name="He Z."/>
            <person name="Teodor R."/>
            <person name="Lu Y."/>
            <person name="Bowser T.A."/>
            <person name="Graham I.A."/>
            <person name="Ye K."/>
        </authorList>
    </citation>
    <scope>NUCLEOTIDE SEQUENCE [LARGE SCALE GENOMIC DNA]</scope>
    <source>
        <strain evidence="9">cv. HN1</strain>
        <tissue evidence="8">Leaves</tissue>
    </source>
</reference>
<evidence type="ECO:0000256" key="1">
    <source>
        <dbReference type="ARBA" id="ARBA00009861"/>
    </source>
</evidence>
<dbReference type="InterPro" id="IPR023213">
    <property type="entry name" value="CAT-like_dom_sf"/>
</dbReference>
<dbReference type="Pfam" id="PF00011">
    <property type="entry name" value="HSP20"/>
    <property type="match status" value="1"/>
</dbReference>
<evidence type="ECO:0000313" key="8">
    <source>
        <dbReference type="EMBL" id="RZC83629.1"/>
    </source>
</evidence>
<keyword evidence="2" id="KW-0808">Transferase</keyword>
<evidence type="ECO:0000256" key="3">
    <source>
        <dbReference type="ARBA" id="ARBA00023016"/>
    </source>
</evidence>
<dbReference type="Gene3D" id="2.60.40.790">
    <property type="match status" value="1"/>
</dbReference>
<evidence type="ECO:0000313" key="9">
    <source>
        <dbReference type="Proteomes" id="UP000316621"/>
    </source>
</evidence>
<feature type="domain" description="SHSP" evidence="7">
    <location>
        <begin position="494"/>
        <end position="608"/>
    </location>
</feature>
<dbReference type="InterPro" id="IPR008978">
    <property type="entry name" value="HSP20-like_chaperone"/>
</dbReference>
<sequence>MSFRVMESSNANVLNVKKGEQTMVVPAEETEKGLYFLSNLDQTNPWTVQTIYLFEASEEKGNELAAATIKDALSKVLVYYYPLAGRLTKGEHDDTRLYVDCTGEGVVFVEAETDATIEEIKDITKLDEETRAKLVFDIQGSTNVNGNPFIVAQVTKFKCGGFVLGLCMNHIMFDGVGAMEFVNSWGEVARGFPLSTPPILDRTALKARNPPKIEFHHIEYGVIEDISNTNALFEEEEMVYGSFLFDAERLEKLKRIAMEDGVLDKCTTFEALSALVWRAKARALKLVPEQETKLLFVVDGRARIDPPLPKGYFGNAVTVTTCQCNSQELLDKPISYAIGLVQKSIQSVTNSYLRSGIDHYEVNRSMASIASTVMIGPWIRLSFSSADFGWGEPIASGPVSLLLKEAILFLSLGDDSKTINVVLGFPKTVFKSNLKTPKISTMSMIPSFFGNRRENVFDPFSLDIWDPFQGFPFSGSNSSSSALSFPAGSEISKETSQLASTRIDWKETPEAHIFRADLPGIKKEEVKVEVEEGRVLQISGERSREKEEKNDKWHRVERSSGKFLRRFRLPENAKVDEVKASMENGVLTVSVPKVEEKKPETKSIQISG</sequence>
<dbReference type="Proteomes" id="UP000316621">
    <property type="component" value="Chromosome 11"/>
</dbReference>
<dbReference type="STRING" id="3469.A0A4Y7LHE8"/>
<evidence type="ECO:0000256" key="4">
    <source>
        <dbReference type="ARBA" id="ARBA00023315"/>
    </source>
</evidence>
<evidence type="ECO:0000256" key="5">
    <source>
        <dbReference type="PROSITE-ProRule" id="PRU00285"/>
    </source>
</evidence>
<keyword evidence="4" id="KW-0012">Acyltransferase</keyword>
<keyword evidence="9" id="KW-1185">Reference proteome</keyword>
<protein>
    <recommendedName>
        <fullName evidence="7">SHSP domain-containing protein</fullName>
    </recommendedName>
</protein>
<dbReference type="FunFam" id="2.60.40.790:FF:000009">
    <property type="entry name" value="17.6 kDa class I heat shock protein-like"/>
    <property type="match status" value="1"/>
</dbReference>
<dbReference type="SUPFAM" id="SSF49764">
    <property type="entry name" value="HSP20-like chaperones"/>
    <property type="match status" value="1"/>
</dbReference>
<dbReference type="FunFam" id="3.30.559.10:FF:000015">
    <property type="entry name" value="Spermidine hydroxycinnamoyl transferase"/>
    <property type="match status" value="1"/>
</dbReference>
<dbReference type="Pfam" id="PF02458">
    <property type="entry name" value="Transferase"/>
    <property type="match status" value="1"/>
</dbReference>
<dbReference type="InterPro" id="IPR050317">
    <property type="entry name" value="Plant_Fungal_Acyltransferase"/>
</dbReference>
<dbReference type="Gene3D" id="3.30.559.10">
    <property type="entry name" value="Chloramphenicol acetyltransferase-like domain"/>
    <property type="match status" value="2"/>
</dbReference>
<dbReference type="GO" id="GO:0016747">
    <property type="term" value="F:acyltransferase activity, transferring groups other than amino-acyl groups"/>
    <property type="evidence" value="ECO:0007669"/>
    <property type="project" value="UniProtKB-ARBA"/>
</dbReference>
<dbReference type="EMBL" id="CM010725">
    <property type="protein sequence ID" value="RZC83629.1"/>
    <property type="molecule type" value="Genomic_DNA"/>
</dbReference>
<evidence type="ECO:0000256" key="6">
    <source>
        <dbReference type="RuleBase" id="RU003616"/>
    </source>
</evidence>
<dbReference type="PANTHER" id="PTHR31642:SF310">
    <property type="entry name" value="FATTY ALCOHOL:CAFFEOYL-COA ACYLTRANSFERASE"/>
    <property type="match status" value="1"/>
</dbReference>
<dbReference type="PANTHER" id="PTHR31642">
    <property type="entry name" value="TRICHOTHECENE 3-O-ACETYLTRANSFERASE"/>
    <property type="match status" value="1"/>
</dbReference>
<dbReference type="SUPFAM" id="SSF52777">
    <property type="entry name" value="CoA-dependent acyltransferases"/>
    <property type="match status" value="1"/>
</dbReference>
<name>A0A4Y7LHE8_PAPSO</name>
<evidence type="ECO:0000256" key="2">
    <source>
        <dbReference type="ARBA" id="ARBA00022679"/>
    </source>
</evidence>
<accession>A0A4Y7LHE8</accession>
<comment type="similarity">
    <text evidence="1">Belongs to the plant acyltransferase family.</text>
</comment>
<organism evidence="8 9">
    <name type="scientific">Papaver somniferum</name>
    <name type="common">Opium poppy</name>
    <dbReference type="NCBI Taxonomy" id="3469"/>
    <lineage>
        <taxon>Eukaryota</taxon>
        <taxon>Viridiplantae</taxon>
        <taxon>Streptophyta</taxon>
        <taxon>Embryophyta</taxon>
        <taxon>Tracheophyta</taxon>
        <taxon>Spermatophyta</taxon>
        <taxon>Magnoliopsida</taxon>
        <taxon>Ranunculales</taxon>
        <taxon>Papaveraceae</taxon>
        <taxon>Papaveroideae</taxon>
        <taxon>Papaver</taxon>
    </lineage>
</organism>
<dbReference type="CDD" id="cd06472">
    <property type="entry name" value="ACD_ScHsp26_like"/>
    <property type="match status" value="1"/>
</dbReference>
<dbReference type="InterPro" id="IPR002068">
    <property type="entry name" value="A-crystallin/Hsp20_dom"/>
</dbReference>
<proteinExistence type="inferred from homology"/>
<evidence type="ECO:0000259" key="7">
    <source>
        <dbReference type="PROSITE" id="PS01031"/>
    </source>
</evidence>
<gene>
    <name evidence="8" type="ORF">C5167_046414</name>
</gene>
<dbReference type="PROSITE" id="PS01031">
    <property type="entry name" value="SHSP"/>
    <property type="match status" value="1"/>
</dbReference>
<dbReference type="Gramene" id="RZC83629">
    <property type="protein sequence ID" value="RZC83629"/>
    <property type="gene ID" value="C5167_046414"/>
</dbReference>
<dbReference type="AlphaFoldDB" id="A0A4Y7LHE8"/>
<comment type="similarity">
    <text evidence="5 6">Belongs to the small heat shock protein (HSP20) family.</text>
</comment>